<evidence type="ECO:0000256" key="3">
    <source>
        <dbReference type="ARBA" id="ARBA00022896"/>
    </source>
</evidence>
<proteinExistence type="predicted"/>
<dbReference type="Proteomes" id="UP000594454">
    <property type="component" value="Chromosome 5"/>
</dbReference>
<keyword evidence="5" id="KW-0560">Oxidoreductase</keyword>
<evidence type="ECO:0000256" key="5">
    <source>
        <dbReference type="ARBA" id="ARBA00023002"/>
    </source>
</evidence>
<keyword evidence="2" id="KW-0479">Metal-binding</keyword>
<evidence type="ECO:0000256" key="4">
    <source>
        <dbReference type="ARBA" id="ARBA00022964"/>
    </source>
</evidence>
<organism evidence="9 10">
    <name type="scientific">Hermetia illucens</name>
    <name type="common">Black soldier fly</name>
    <dbReference type="NCBI Taxonomy" id="343691"/>
    <lineage>
        <taxon>Eukaryota</taxon>
        <taxon>Metazoa</taxon>
        <taxon>Ecdysozoa</taxon>
        <taxon>Arthropoda</taxon>
        <taxon>Hexapoda</taxon>
        <taxon>Insecta</taxon>
        <taxon>Pterygota</taxon>
        <taxon>Neoptera</taxon>
        <taxon>Endopterygota</taxon>
        <taxon>Diptera</taxon>
        <taxon>Brachycera</taxon>
        <taxon>Stratiomyomorpha</taxon>
        <taxon>Stratiomyidae</taxon>
        <taxon>Hermetiinae</taxon>
        <taxon>Hermetia</taxon>
    </lineage>
</organism>
<keyword evidence="10" id="KW-1185">Reference proteome</keyword>
<keyword evidence="6" id="KW-0408">Iron</keyword>
<keyword evidence="7" id="KW-0175">Coiled coil</keyword>
<dbReference type="SMART" id="SM00702">
    <property type="entry name" value="P4Hc"/>
    <property type="match status" value="1"/>
</dbReference>
<dbReference type="EMBL" id="LR899013">
    <property type="protein sequence ID" value="CAD7090459.1"/>
    <property type="molecule type" value="Genomic_DNA"/>
</dbReference>
<comment type="cofactor">
    <cofactor evidence="1">
        <name>L-ascorbate</name>
        <dbReference type="ChEBI" id="CHEBI:38290"/>
    </cofactor>
</comment>
<dbReference type="InterPro" id="IPR059068">
    <property type="entry name" value="TPR_P4H"/>
</dbReference>
<evidence type="ECO:0000313" key="10">
    <source>
        <dbReference type="Proteomes" id="UP000594454"/>
    </source>
</evidence>
<dbReference type="Gene3D" id="1.25.40.10">
    <property type="entry name" value="Tetratricopeptide repeat domain"/>
    <property type="match status" value="1"/>
</dbReference>
<dbReference type="Gene3D" id="2.60.120.620">
    <property type="entry name" value="q2cbj1_9rhob like domain"/>
    <property type="match status" value="1"/>
</dbReference>
<dbReference type="GO" id="GO:0005783">
    <property type="term" value="C:endoplasmic reticulum"/>
    <property type="evidence" value="ECO:0007669"/>
    <property type="project" value="InterPro"/>
</dbReference>
<sequence>MEELLNAEAVLIRNLDGYLVEQGRKMEYLKRKLDEYQRQHKTASANISWYLSNPVNAFLITKRLTSEWKRIKYIMIFDVATEFLENITNSSKFLKFPTDEDLTGAVAALIRIQDTYKLNVSSFARGILNKVKYNTQMTANDCFEVGLHTYNNGDYYHTVLWMEEALERWDERSQTYYRDINKVDILDFLAYSLYSLGDIVAALNKTNELLQLMPDHQGALENREIFETEIGNLQRDWESDIPLVNKPVVYEDSPKEVYEMLCRGELEKTPAQQRPLRCRYISYSNLYLKIGPFKLEEANLDPYIVMFHEVLFDDEIQHIKISAKPRLSRAKVIGNQEGGDESSYRISKVAWLGETEHRILGRVVRRAADLTNLDMETSEELQVLNYGIGGQYEPHCDYFDVRTMHELPSKFVISIRCILP</sequence>
<dbReference type="InParanoid" id="A0A7R8YYG2"/>
<gene>
    <name evidence="9" type="ORF">HERILL_LOCUS12938</name>
</gene>
<dbReference type="Gene3D" id="6.10.140.1460">
    <property type="match status" value="1"/>
</dbReference>
<dbReference type="GO" id="GO:0004656">
    <property type="term" value="F:procollagen-proline 4-dioxygenase activity"/>
    <property type="evidence" value="ECO:0007669"/>
    <property type="project" value="InterPro"/>
</dbReference>
<evidence type="ECO:0000256" key="2">
    <source>
        <dbReference type="ARBA" id="ARBA00022723"/>
    </source>
</evidence>
<dbReference type="PANTHER" id="PTHR10869">
    <property type="entry name" value="PROLYL 4-HYDROXYLASE ALPHA SUBUNIT"/>
    <property type="match status" value="1"/>
</dbReference>
<dbReference type="GO" id="GO:0031418">
    <property type="term" value="F:L-ascorbic acid binding"/>
    <property type="evidence" value="ECO:0007669"/>
    <property type="project" value="UniProtKB-KW"/>
</dbReference>
<keyword evidence="3" id="KW-0847">Vitamin C</keyword>
<name>A0A7R8YYG2_HERIL</name>
<dbReference type="Pfam" id="PF23558">
    <property type="entry name" value="TPR_P4H"/>
    <property type="match status" value="1"/>
</dbReference>
<evidence type="ECO:0000256" key="1">
    <source>
        <dbReference type="ARBA" id="ARBA00001961"/>
    </source>
</evidence>
<dbReference type="Pfam" id="PF08336">
    <property type="entry name" value="P4Ha_N"/>
    <property type="match status" value="1"/>
</dbReference>
<accession>A0A7R8YYG2</accession>
<protein>
    <recommendedName>
        <fullName evidence="8">Prolyl 4-hydroxylase alpha subunit domain-containing protein</fullName>
    </recommendedName>
</protein>
<dbReference type="OrthoDB" id="420380at2759"/>
<evidence type="ECO:0000256" key="7">
    <source>
        <dbReference type="SAM" id="Coils"/>
    </source>
</evidence>
<dbReference type="InterPro" id="IPR011990">
    <property type="entry name" value="TPR-like_helical_dom_sf"/>
</dbReference>
<dbReference type="GO" id="GO:0005506">
    <property type="term" value="F:iron ion binding"/>
    <property type="evidence" value="ECO:0007669"/>
    <property type="project" value="InterPro"/>
</dbReference>
<dbReference type="SUPFAM" id="SSF48452">
    <property type="entry name" value="TPR-like"/>
    <property type="match status" value="1"/>
</dbReference>
<evidence type="ECO:0000259" key="8">
    <source>
        <dbReference type="SMART" id="SM00702"/>
    </source>
</evidence>
<dbReference type="InterPro" id="IPR045054">
    <property type="entry name" value="P4HA-like"/>
</dbReference>
<feature type="domain" description="Prolyl 4-hydroxylase alpha subunit" evidence="8">
    <location>
        <begin position="302"/>
        <end position="418"/>
    </location>
</feature>
<dbReference type="PANTHER" id="PTHR10869:SF244">
    <property type="entry name" value="PROLYL 4-HYDROXYLASE SUBUNIT ALPHA-2"/>
    <property type="match status" value="1"/>
</dbReference>
<dbReference type="AlphaFoldDB" id="A0A7R8YYG2"/>
<dbReference type="InterPro" id="IPR013547">
    <property type="entry name" value="P4H_N"/>
</dbReference>
<reference evidence="9 10" key="1">
    <citation type="submission" date="2020-11" db="EMBL/GenBank/DDBJ databases">
        <authorList>
            <person name="Wallbank WR R."/>
            <person name="Pardo Diaz C."/>
            <person name="Kozak K."/>
            <person name="Martin S."/>
            <person name="Jiggins C."/>
            <person name="Moest M."/>
            <person name="Warren A I."/>
            <person name="Generalovic N T."/>
            <person name="Byers J.R.P. K."/>
            <person name="Montejo-Kovacevich G."/>
            <person name="Yen C E."/>
        </authorList>
    </citation>
    <scope>NUCLEOTIDE SEQUENCE [LARGE SCALE GENOMIC DNA]</scope>
</reference>
<feature type="coiled-coil region" evidence="7">
    <location>
        <begin position="19"/>
        <end position="46"/>
    </location>
</feature>
<keyword evidence="4" id="KW-0223">Dioxygenase</keyword>
<dbReference type="FunFam" id="1.25.40.10:FF:000006">
    <property type="entry name" value="Prolyl 4-hydroxylase subunit alpha 2"/>
    <property type="match status" value="1"/>
</dbReference>
<evidence type="ECO:0000256" key="6">
    <source>
        <dbReference type="ARBA" id="ARBA00023004"/>
    </source>
</evidence>
<evidence type="ECO:0000313" key="9">
    <source>
        <dbReference type="EMBL" id="CAD7090459.1"/>
    </source>
</evidence>
<dbReference type="InterPro" id="IPR006620">
    <property type="entry name" value="Pro_4_hyd_alph"/>
</dbReference>